<dbReference type="Proteomes" id="UP001338125">
    <property type="component" value="Unassembled WGS sequence"/>
</dbReference>
<evidence type="ECO:0000256" key="8">
    <source>
        <dbReference type="PIRNR" id="PIRNR001361"/>
    </source>
</evidence>
<keyword evidence="6 8" id="KW-0057">Aromatic amino acid biosynthesis</keyword>
<comment type="catalytic activity">
    <reaction evidence="7 8">
        <text>D-erythrose 4-phosphate + phosphoenolpyruvate + H2O = 7-phospho-2-dehydro-3-deoxy-D-arabino-heptonate + phosphate</text>
        <dbReference type="Rhea" id="RHEA:14717"/>
        <dbReference type="ChEBI" id="CHEBI:15377"/>
        <dbReference type="ChEBI" id="CHEBI:16897"/>
        <dbReference type="ChEBI" id="CHEBI:43474"/>
        <dbReference type="ChEBI" id="CHEBI:58394"/>
        <dbReference type="ChEBI" id="CHEBI:58702"/>
        <dbReference type="EC" id="2.5.1.54"/>
    </reaction>
</comment>
<keyword evidence="5 8" id="KW-0808">Transferase</keyword>
<dbReference type="PANTHER" id="PTHR21225">
    <property type="entry name" value="PHOSPHO-2-DEHYDRO-3-DEOXYHEPTONATE ALDOLASE DAHP SYNTHETASE"/>
    <property type="match status" value="1"/>
</dbReference>
<evidence type="ECO:0000256" key="5">
    <source>
        <dbReference type="ARBA" id="ARBA00022679"/>
    </source>
</evidence>
<keyword evidence="4 8" id="KW-0028">Amino-acid biosynthesis</keyword>
<dbReference type="EMBL" id="JAVFKD010000004">
    <property type="protein sequence ID" value="KAK5995313.1"/>
    <property type="molecule type" value="Genomic_DNA"/>
</dbReference>
<gene>
    <name evidence="10" type="ORF">PT974_03716</name>
</gene>
<evidence type="ECO:0000256" key="3">
    <source>
        <dbReference type="ARBA" id="ARBA00007985"/>
    </source>
</evidence>
<evidence type="ECO:0000256" key="7">
    <source>
        <dbReference type="ARBA" id="ARBA00047508"/>
    </source>
</evidence>
<feature type="domain" description="DAHP synthetase I/KDSA" evidence="9">
    <location>
        <begin position="45"/>
        <end position="346"/>
    </location>
</feature>
<evidence type="ECO:0000259" key="9">
    <source>
        <dbReference type="Pfam" id="PF00793"/>
    </source>
</evidence>
<name>A0ABR0ST74_9HYPO</name>
<accession>A0ABR0ST74</accession>
<evidence type="ECO:0000256" key="6">
    <source>
        <dbReference type="ARBA" id="ARBA00023141"/>
    </source>
</evidence>
<dbReference type="PIRSF" id="PIRSF001361">
    <property type="entry name" value="DAHP_synthase"/>
    <property type="match status" value="1"/>
</dbReference>
<reference evidence="10 11" key="1">
    <citation type="submission" date="2024-01" db="EMBL/GenBank/DDBJ databases">
        <title>Complete genome of Cladobotryum mycophilum ATHUM6906.</title>
        <authorList>
            <person name="Christinaki A.C."/>
            <person name="Myridakis A.I."/>
            <person name="Kouvelis V.N."/>
        </authorList>
    </citation>
    <scope>NUCLEOTIDE SEQUENCE [LARGE SCALE GENOMIC DNA]</scope>
    <source>
        <strain evidence="10 11">ATHUM6906</strain>
    </source>
</reference>
<evidence type="ECO:0000313" key="11">
    <source>
        <dbReference type="Proteomes" id="UP001338125"/>
    </source>
</evidence>
<dbReference type="InterPro" id="IPR013785">
    <property type="entry name" value="Aldolase_TIM"/>
</dbReference>
<dbReference type="SUPFAM" id="SSF51569">
    <property type="entry name" value="Aldolase"/>
    <property type="match status" value="1"/>
</dbReference>
<evidence type="ECO:0000256" key="4">
    <source>
        <dbReference type="ARBA" id="ARBA00022605"/>
    </source>
</evidence>
<dbReference type="Pfam" id="PF00793">
    <property type="entry name" value="DAHP_synth_1"/>
    <property type="match status" value="1"/>
</dbReference>
<dbReference type="NCBIfam" id="TIGR00034">
    <property type="entry name" value="aroFGH"/>
    <property type="match status" value="1"/>
</dbReference>
<proteinExistence type="inferred from homology"/>
<comment type="pathway">
    <text evidence="2">Metabolic intermediate biosynthesis; chorismate biosynthesis; chorismate from D-erythrose 4-phosphate and phosphoenolpyruvate: step 1/7.</text>
</comment>
<keyword evidence="11" id="KW-1185">Reference proteome</keyword>
<evidence type="ECO:0000313" key="10">
    <source>
        <dbReference type="EMBL" id="KAK5995313.1"/>
    </source>
</evidence>
<evidence type="ECO:0000256" key="2">
    <source>
        <dbReference type="ARBA" id="ARBA00004688"/>
    </source>
</evidence>
<dbReference type="Gene3D" id="3.20.20.70">
    <property type="entry name" value="Aldolase class I"/>
    <property type="match status" value="1"/>
</dbReference>
<comment type="similarity">
    <text evidence="3 8">Belongs to the class-I DAHP synthase family.</text>
</comment>
<dbReference type="EC" id="2.5.1.54" evidence="8"/>
<organism evidence="10 11">
    <name type="scientific">Cladobotryum mycophilum</name>
    <dbReference type="NCBI Taxonomy" id="491253"/>
    <lineage>
        <taxon>Eukaryota</taxon>
        <taxon>Fungi</taxon>
        <taxon>Dikarya</taxon>
        <taxon>Ascomycota</taxon>
        <taxon>Pezizomycotina</taxon>
        <taxon>Sordariomycetes</taxon>
        <taxon>Hypocreomycetidae</taxon>
        <taxon>Hypocreales</taxon>
        <taxon>Hypocreaceae</taxon>
        <taxon>Cladobotryum</taxon>
    </lineage>
</organism>
<comment type="caution">
    <text evidence="10">The sequence shown here is derived from an EMBL/GenBank/DDBJ whole genome shotgun (WGS) entry which is preliminary data.</text>
</comment>
<dbReference type="NCBIfam" id="NF009395">
    <property type="entry name" value="PRK12755.1"/>
    <property type="match status" value="1"/>
</dbReference>
<protein>
    <recommendedName>
        <fullName evidence="8">Phospho-2-dehydro-3-deoxyheptonate aldolase</fullName>
        <ecNumber evidence="8">2.5.1.54</ecNumber>
    </recommendedName>
</protein>
<dbReference type="InterPro" id="IPR006218">
    <property type="entry name" value="DAHP1/KDSA"/>
</dbReference>
<dbReference type="InterPro" id="IPR006219">
    <property type="entry name" value="DAHP_synth_1"/>
</dbReference>
<sequence length="376" mass="40329">MPGIDVSITADDTRVLGQDPLIPPALLISEIPITNDALNTVLKGRSDAENIIMGRSDRLLVVVGPCSIHDPEAAHEYASRLKVLSDKLSDDLCIIMRAYLEKPRTTVGWKGLINDPDIDSSFQINKGLRVSRKLFVDLNSRGMPIASEMLDTISPQFLADCISVGAIGARTTESQLHRELASGLSFPIGFKNGTDGNLGVAIDAIGAAASRHHFMGVTKQGLAAITRTKGNEHGFVILRGGTKGPNFDKESVQAAKKQLKDKGQKLAIMVDCSHGNSQKNHNNQPKVAQVIADQLKEGERAIVGVMIESNINEGNQKVPSEGPAGLKHGVSITDACINWDNTVTVLEDLAAAVRARRELTGTSPHEEAAVTTIEEE</sequence>
<evidence type="ECO:0000256" key="1">
    <source>
        <dbReference type="ARBA" id="ARBA00003726"/>
    </source>
</evidence>
<comment type="function">
    <text evidence="1">Stereospecific condensation of phosphoenolpyruvate (PEP) and D-erythrose-4-phosphate (E4P) giving rise to 3-deoxy-D-arabino-heptulosonate-7-phosphate (DAHP).</text>
</comment>
<dbReference type="PANTHER" id="PTHR21225:SF12">
    <property type="entry name" value="PHOSPHO-2-DEHYDRO-3-DEOXYHEPTONATE ALDOLASE, TYROSINE-INHIBITED"/>
    <property type="match status" value="1"/>
</dbReference>